<evidence type="ECO:0000313" key="2">
    <source>
        <dbReference type="Proteomes" id="UP000019149"/>
    </source>
</evidence>
<dbReference type="Proteomes" id="UP000019149">
    <property type="component" value="Unassembled WGS sequence"/>
</dbReference>
<dbReference type="EMBL" id="APAU02000021">
    <property type="protein sequence ID" value="EUB61313.1"/>
    <property type="molecule type" value="Genomic_DNA"/>
</dbReference>
<protein>
    <submittedName>
        <fullName evidence="1">Uncharacterized protein</fullName>
    </submittedName>
</protein>
<dbReference type="CTD" id="36339514"/>
<dbReference type="KEGG" id="egl:EGR_03799"/>
<name>W6UJT4_ECHGR</name>
<dbReference type="RefSeq" id="XP_024352509.1">
    <property type="nucleotide sequence ID" value="XM_024493048.1"/>
</dbReference>
<accession>W6UJT4</accession>
<organism evidence="1 2">
    <name type="scientific">Echinococcus granulosus</name>
    <name type="common">Hydatid tapeworm</name>
    <dbReference type="NCBI Taxonomy" id="6210"/>
    <lineage>
        <taxon>Eukaryota</taxon>
        <taxon>Metazoa</taxon>
        <taxon>Spiralia</taxon>
        <taxon>Lophotrochozoa</taxon>
        <taxon>Platyhelminthes</taxon>
        <taxon>Cestoda</taxon>
        <taxon>Eucestoda</taxon>
        <taxon>Cyclophyllidea</taxon>
        <taxon>Taeniidae</taxon>
        <taxon>Echinococcus</taxon>
        <taxon>Echinococcus granulosus group</taxon>
    </lineage>
</organism>
<comment type="caution">
    <text evidence="1">The sequence shown here is derived from an EMBL/GenBank/DDBJ whole genome shotgun (WGS) entry which is preliminary data.</text>
</comment>
<evidence type="ECO:0000313" key="1">
    <source>
        <dbReference type="EMBL" id="EUB61313.1"/>
    </source>
</evidence>
<sequence length="288" mass="33196">MLVVLHPFCTAAILNAKALRKERIAYRTAVIALKVPTSPSNTHTLFTHKCYTEVTFFKQKSGISSDLFMKFRQLRLCARAHLTEQRKPCIQLSFCGFASLIPQRLFRQHRISAANKQFVFFNFAKLSKFQKSLKRKDNYKRCSFVTKNPVIIVFMNHLKPNENSRAQVISHYVLVDCTRHVYVTLGESIVKHPNSPLNRCFISISSQITNSLLKTNLIKFRFLFILDKNYSKKRISQSRGDVVCNPSLETCPLPPPPWPPILTHICDLPIFISKPKCNACVERLIKRK</sequence>
<gene>
    <name evidence="1" type="ORF">EGR_03799</name>
</gene>
<dbReference type="GeneID" id="36339514"/>
<reference evidence="1 2" key="1">
    <citation type="journal article" date="2013" name="Nat. Genet.">
        <title>The genome of the hydatid tapeworm Echinococcus granulosus.</title>
        <authorList>
            <person name="Zheng H."/>
            <person name="Zhang W."/>
            <person name="Zhang L."/>
            <person name="Zhang Z."/>
            <person name="Li J."/>
            <person name="Lu G."/>
            <person name="Zhu Y."/>
            <person name="Wang Y."/>
            <person name="Huang Y."/>
            <person name="Liu J."/>
            <person name="Kang H."/>
            <person name="Chen J."/>
            <person name="Wang L."/>
            <person name="Chen A."/>
            <person name="Yu S."/>
            <person name="Gao Z."/>
            <person name="Jin L."/>
            <person name="Gu W."/>
            <person name="Wang Z."/>
            <person name="Zhao L."/>
            <person name="Shi B."/>
            <person name="Wen H."/>
            <person name="Lin R."/>
            <person name="Jones M.K."/>
            <person name="Brejova B."/>
            <person name="Vinar T."/>
            <person name="Zhao G."/>
            <person name="McManus D.P."/>
            <person name="Chen Z."/>
            <person name="Zhou Y."/>
            <person name="Wang S."/>
        </authorList>
    </citation>
    <scope>NUCLEOTIDE SEQUENCE [LARGE SCALE GENOMIC DNA]</scope>
</reference>
<keyword evidence="2" id="KW-1185">Reference proteome</keyword>
<dbReference type="AlphaFoldDB" id="W6UJT4"/>
<proteinExistence type="predicted"/>